<dbReference type="HOGENOM" id="CLU_2094496_0_0_10"/>
<dbReference type="AlphaFoldDB" id="K5ZE02"/>
<protein>
    <submittedName>
        <fullName evidence="2">Uncharacterized protein</fullName>
    </submittedName>
</protein>
<comment type="caution">
    <text evidence="2">The sequence shown here is derived from an EMBL/GenBank/DDBJ whole genome shotgun (WGS) entry which is preliminary data.</text>
</comment>
<evidence type="ECO:0000313" key="2">
    <source>
        <dbReference type="EMBL" id="EKN09440.1"/>
    </source>
</evidence>
<dbReference type="EMBL" id="AGZO01000031">
    <property type="protein sequence ID" value="EKN09440.1"/>
    <property type="molecule type" value="Genomic_DNA"/>
</dbReference>
<evidence type="ECO:0000313" key="3">
    <source>
        <dbReference type="Proteomes" id="UP000006330"/>
    </source>
</evidence>
<name>K5ZE02_9BACT</name>
<keyword evidence="1" id="KW-0472">Membrane</keyword>
<organism evidence="2 3">
    <name type="scientific">Parabacteroides goldsteinii CL02T12C30</name>
    <dbReference type="NCBI Taxonomy" id="999418"/>
    <lineage>
        <taxon>Bacteria</taxon>
        <taxon>Pseudomonadati</taxon>
        <taxon>Bacteroidota</taxon>
        <taxon>Bacteroidia</taxon>
        <taxon>Bacteroidales</taxon>
        <taxon>Tannerellaceae</taxon>
        <taxon>Parabacteroides</taxon>
    </lineage>
</organism>
<keyword evidence="1" id="KW-1133">Transmembrane helix</keyword>
<dbReference type="Proteomes" id="UP000006330">
    <property type="component" value="Unassembled WGS sequence"/>
</dbReference>
<keyword evidence="1" id="KW-0812">Transmembrane</keyword>
<dbReference type="PATRIC" id="fig|999418.3.peg.4540"/>
<evidence type="ECO:0000256" key="1">
    <source>
        <dbReference type="SAM" id="Phobius"/>
    </source>
</evidence>
<feature type="transmembrane region" description="Helical" evidence="1">
    <location>
        <begin position="6"/>
        <end position="25"/>
    </location>
</feature>
<proteinExistence type="predicted"/>
<dbReference type="RefSeq" id="WP_007657985.1">
    <property type="nucleotide sequence ID" value="NZ_JH976475.1"/>
</dbReference>
<sequence length="116" mass="13376">MDWTSIGLAFLTFIGGGGVAAIVLLPQKRRSAELENEAKVSEQWKELFMQSREEESKQNRLIDKLYDDLTEARNTTNRLITNNAILKLWKCEKLECGQRKPPISADPFKKLEEEHK</sequence>
<gene>
    <name evidence="2" type="ORF">HMPREF1076_04469</name>
</gene>
<dbReference type="OrthoDB" id="1098107at2"/>
<reference evidence="2 3" key="1">
    <citation type="submission" date="2012-02" db="EMBL/GenBank/DDBJ databases">
        <title>The Genome Sequence of Parabacteroides goldsteinii CL02T12C30.</title>
        <authorList>
            <consortium name="The Broad Institute Genome Sequencing Platform"/>
            <person name="Earl A."/>
            <person name="Ward D."/>
            <person name="Feldgarden M."/>
            <person name="Gevers D."/>
            <person name="Zitomersky N.L."/>
            <person name="Coyne M.J."/>
            <person name="Comstock L.E."/>
            <person name="Young S.K."/>
            <person name="Zeng Q."/>
            <person name="Gargeya S."/>
            <person name="Fitzgerald M."/>
            <person name="Haas B."/>
            <person name="Abouelleil A."/>
            <person name="Alvarado L."/>
            <person name="Arachchi H.M."/>
            <person name="Berlin A."/>
            <person name="Chapman S.B."/>
            <person name="Gearin G."/>
            <person name="Goldberg J."/>
            <person name="Griggs A."/>
            <person name="Gujja S."/>
            <person name="Hansen M."/>
            <person name="Heiman D."/>
            <person name="Howarth C."/>
            <person name="Larimer J."/>
            <person name="Lui A."/>
            <person name="MacDonald P.J.P."/>
            <person name="McCowen C."/>
            <person name="Montmayeur A."/>
            <person name="Murphy C."/>
            <person name="Neiman D."/>
            <person name="Pearson M."/>
            <person name="Priest M."/>
            <person name="Roberts A."/>
            <person name="Saif S."/>
            <person name="Shea T."/>
            <person name="Sisk P."/>
            <person name="Stolte C."/>
            <person name="Sykes S."/>
            <person name="Wortman J."/>
            <person name="Nusbaum C."/>
            <person name="Birren B."/>
        </authorList>
    </citation>
    <scope>NUCLEOTIDE SEQUENCE [LARGE SCALE GENOMIC DNA]</scope>
    <source>
        <strain evidence="2 3">CL02T12C30</strain>
    </source>
</reference>
<accession>K5ZE02</accession>